<sequence length="50" mass="5749">MVLMPSPPLGIAYHIMTRNTREKSKITFGQGVDNESHMRYNGHITKDVFE</sequence>
<proteinExistence type="predicted"/>
<protein>
    <submittedName>
        <fullName evidence="1">Uncharacterized protein</fullName>
    </submittedName>
</protein>
<name>A0A8S5VGA9_9CAUD</name>
<organism evidence="1">
    <name type="scientific">Podoviridae sp. ct6BA50</name>
    <dbReference type="NCBI Taxonomy" id="2825221"/>
    <lineage>
        <taxon>Viruses</taxon>
        <taxon>Duplodnaviria</taxon>
        <taxon>Heunggongvirae</taxon>
        <taxon>Uroviricota</taxon>
        <taxon>Caudoviricetes</taxon>
    </lineage>
</organism>
<reference evidence="1" key="1">
    <citation type="journal article" date="2021" name="Proc. Natl. Acad. Sci. U.S.A.">
        <title>A Catalog of Tens of Thousands of Viruses from Human Metagenomes Reveals Hidden Associations with Chronic Diseases.</title>
        <authorList>
            <person name="Tisza M.J."/>
            <person name="Buck C.B."/>
        </authorList>
    </citation>
    <scope>NUCLEOTIDE SEQUENCE</scope>
    <source>
        <strain evidence="1">Ct6BA50</strain>
    </source>
</reference>
<accession>A0A8S5VGA9</accession>
<evidence type="ECO:0000313" key="1">
    <source>
        <dbReference type="EMBL" id="DAG05718.1"/>
    </source>
</evidence>
<dbReference type="EMBL" id="BK016263">
    <property type="protein sequence ID" value="DAG05718.1"/>
    <property type="molecule type" value="Genomic_DNA"/>
</dbReference>